<dbReference type="Pfam" id="PF07773">
    <property type="entry name" value="TCTN_DUF1619"/>
    <property type="match status" value="1"/>
</dbReference>
<feature type="non-terminal residue" evidence="3">
    <location>
        <position position="82"/>
    </location>
</feature>
<dbReference type="PANTHER" id="PTHR14611">
    <property type="entry name" value="TECTONIC FAMILY MEMBER"/>
    <property type="match status" value="1"/>
</dbReference>
<comment type="caution">
    <text evidence="3">The sequence shown here is derived from an EMBL/GenBank/DDBJ whole genome shotgun (WGS) entry which is preliminary data.</text>
</comment>
<feature type="domain" description="Tectonic-1-3" evidence="2">
    <location>
        <begin position="1"/>
        <end position="49"/>
    </location>
</feature>
<proteinExistence type="predicted"/>
<dbReference type="GO" id="GO:0060271">
    <property type="term" value="P:cilium assembly"/>
    <property type="evidence" value="ECO:0007669"/>
    <property type="project" value="TreeGrafter"/>
</dbReference>
<dbReference type="PANTHER" id="PTHR14611:SF1">
    <property type="entry name" value="TECTONIC-1"/>
    <property type="match status" value="1"/>
</dbReference>
<keyword evidence="4" id="KW-1185">Reference proteome</keyword>
<dbReference type="OrthoDB" id="2104337at2759"/>
<protein>
    <recommendedName>
        <fullName evidence="2">Tectonic-1-3 domain-containing protein</fullName>
    </recommendedName>
</protein>
<sequence length="82" mass="9129">YGSPILTRDSYLKLPSPLGTSECTDSNPVGFLKSQDLTCSRTVQIENCSIPVLTLGTYTNIDVLPVSNHYCHLLFMKIRHIT</sequence>
<evidence type="ECO:0000256" key="1">
    <source>
        <dbReference type="ARBA" id="ARBA00011495"/>
    </source>
</evidence>
<evidence type="ECO:0000259" key="2">
    <source>
        <dbReference type="Pfam" id="PF07773"/>
    </source>
</evidence>
<evidence type="ECO:0000313" key="3">
    <source>
        <dbReference type="EMBL" id="KAG9460278.1"/>
    </source>
</evidence>
<name>A0A8J6BD98_ELECQ</name>
<dbReference type="EMBL" id="WNTK01090324">
    <property type="protein sequence ID" value="KAG9460278.1"/>
    <property type="molecule type" value="Genomic_DNA"/>
</dbReference>
<dbReference type="Proteomes" id="UP000770717">
    <property type="component" value="Unassembled WGS sequence"/>
</dbReference>
<evidence type="ECO:0000313" key="4">
    <source>
        <dbReference type="Proteomes" id="UP000770717"/>
    </source>
</evidence>
<dbReference type="GO" id="GO:0036038">
    <property type="term" value="C:MKS complex"/>
    <property type="evidence" value="ECO:0007669"/>
    <property type="project" value="TreeGrafter"/>
</dbReference>
<reference evidence="3" key="1">
    <citation type="thesis" date="2020" institute="ProQuest LLC" country="789 East Eisenhower Parkway, Ann Arbor, MI, USA">
        <title>Comparative Genomics and Chromosome Evolution.</title>
        <authorList>
            <person name="Mudd A.B."/>
        </authorList>
    </citation>
    <scope>NUCLEOTIDE SEQUENCE</scope>
    <source>
        <strain evidence="3">HN-11 Male</strain>
        <tissue evidence="3">Kidney and liver</tissue>
    </source>
</reference>
<accession>A0A8J6BD98</accession>
<dbReference type="InterPro" id="IPR011677">
    <property type="entry name" value="TCTN1-3_dom"/>
</dbReference>
<organism evidence="3 4">
    <name type="scientific">Eleutherodactylus coqui</name>
    <name type="common">Puerto Rican coqui</name>
    <dbReference type="NCBI Taxonomy" id="57060"/>
    <lineage>
        <taxon>Eukaryota</taxon>
        <taxon>Metazoa</taxon>
        <taxon>Chordata</taxon>
        <taxon>Craniata</taxon>
        <taxon>Vertebrata</taxon>
        <taxon>Euteleostomi</taxon>
        <taxon>Amphibia</taxon>
        <taxon>Batrachia</taxon>
        <taxon>Anura</taxon>
        <taxon>Neobatrachia</taxon>
        <taxon>Hyloidea</taxon>
        <taxon>Eleutherodactylidae</taxon>
        <taxon>Eleutherodactylinae</taxon>
        <taxon>Eleutherodactylus</taxon>
        <taxon>Eleutherodactylus</taxon>
    </lineage>
</organism>
<comment type="subunit">
    <text evidence="1">Part of the tectonic-like complex (also named B9 complex).</text>
</comment>
<dbReference type="InterPro" id="IPR040354">
    <property type="entry name" value="TCTN1-3"/>
</dbReference>
<gene>
    <name evidence="3" type="ORF">GDO78_022917</name>
</gene>
<dbReference type="GO" id="GO:1904491">
    <property type="term" value="P:protein localization to ciliary transition zone"/>
    <property type="evidence" value="ECO:0007669"/>
    <property type="project" value="TreeGrafter"/>
</dbReference>
<dbReference type="AlphaFoldDB" id="A0A8J6BD98"/>